<dbReference type="GO" id="GO:0006508">
    <property type="term" value="P:proteolysis"/>
    <property type="evidence" value="ECO:0007669"/>
    <property type="project" value="UniProtKB-KW"/>
</dbReference>
<evidence type="ECO:0000256" key="3">
    <source>
        <dbReference type="ARBA" id="ARBA00022801"/>
    </source>
</evidence>
<dbReference type="AlphaFoldDB" id="A0A6A2XUF2"/>
<evidence type="ECO:0000313" key="9">
    <source>
        <dbReference type="EMBL" id="KAE8657674.1"/>
    </source>
</evidence>
<proteinExistence type="predicted"/>
<evidence type="ECO:0000256" key="7">
    <source>
        <dbReference type="SAM" id="SignalP"/>
    </source>
</evidence>
<protein>
    <recommendedName>
        <fullName evidence="8">Peptidase metallopeptidase domain-containing protein</fullName>
    </recommendedName>
</protein>
<comment type="cofactor">
    <cofactor evidence="5">
        <name>Ca(2+)</name>
        <dbReference type="ChEBI" id="CHEBI:29108"/>
    </cofactor>
    <text evidence="5">Can bind about 5 Ca(2+) ions per subunit.</text>
</comment>
<feature type="binding site" evidence="5">
    <location>
        <position position="124"/>
    </location>
    <ligand>
        <name>Ca(2+)</name>
        <dbReference type="ChEBI" id="CHEBI:29108"/>
        <label>3</label>
    </ligand>
</feature>
<feature type="signal peptide" evidence="7">
    <location>
        <begin position="1"/>
        <end position="26"/>
    </location>
</feature>
<dbReference type="Gene3D" id="3.40.390.10">
    <property type="entry name" value="Collagenase (Catalytic Domain)"/>
    <property type="match status" value="1"/>
</dbReference>
<keyword evidence="7" id="KW-0732">Signal</keyword>
<comment type="caution">
    <text evidence="9">The sequence shown here is derived from an EMBL/GenBank/DDBJ whole genome shotgun (WGS) entry which is preliminary data.</text>
</comment>
<dbReference type="OrthoDB" id="406838at2759"/>
<feature type="region of interest" description="Disordered" evidence="6">
    <location>
        <begin position="29"/>
        <end position="50"/>
    </location>
</feature>
<dbReference type="GO" id="GO:0030574">
    <property type="term" value="P:collagen catabolic process"/>
    <property type="evidence" value="ECO:0007669"/>
    <property type="project" value="TreeGrafter"/>
</dbReference>
<dbReference type="PANTHER" id="PTHR10201">
    <property type="entry name" value="MATRIX METALLOPROTEINASE"/>
    <property type="match status" value="1"/>
</dbReference>
<dbReference type="GO" id="GO:0030198">
    <property type="term" value="P:extracellular matrix organization"/>
    <property type="evidence" value="ECO:0007669"/>
    <property type="project" value="TreeGrafter"/>
</dbReference>
<feature type="binding site" evidence="5">
    <location>
        <position position="170"/>
    </location>
    <ligand>
        <name>Zn(2+)</name>
        <dbReference type="ChEBI" id="CHEBI:29105"/>
        <label>2</label>
        <note>catalytic</note>
    </ligand>
</feature>
<dbReference type="Pfam" id="PF00413">
    <property type="entry name" value="Peptidase_M10"/>
    <property type="match status" value="1"/>
</dbReference>
<keyword evidence="10" id="KW-1185">Reference proteome</keyword>
<dbReference type="InterPro" id="IPR021190">
    <property type="entry name" value="Pept_M10A"/>
</dbReference>
<dbReference type="GO" id="GO:0008270">
    <property type="term" value="F:zinc ion binding"/>
    <property type="evidence" value="ECO:0007669"/>
    <property type="project" value="InterPro"/>
</dbReference>
<comment type="cofactor">
    <cofactor evidence="5">
        <name>Zn(2+)</name>
        <dbReference type="ChEBI" id="CHEBI:29105"/>
    </cofactor>
    <text evidence="5">Binds 2 Zn(2+) ions per subunit.</text>
</comment>
<keyword evidence="1" id="KW-0645">Protease</keyword>
<sequence length="221" mass="24648">MATKSFHQLLGAFLTVLVLQSFVVKSRPVKSESPGQGSRGGQPTSDDSFHSDVNNTLLSGKWDQFPVTYVLSSSSMPAYLDPQAVATTIVTAFRKWQTAVPKFAFRKIYPGEHANIKIGFTPLDGYYGYGYYPPDGRLYLDKSHTNWSTKSYPAGYEIDLMSVAMNAIGHTLGLEDSTNPSAVMYPTLYSGSIKRELSEEDMNRIQNLYYYTPHLELGEPM</sequence>
<dbReference type="Proteomes" id="UP000436088">
    <property type="component" value="Unassembled WGS sequence"/>
</dbReference>
<feature type="binding site" evidence="5">
    <location>
        <position position="144"/>
    </location>
    <ligand>
        <name>Zn(2+)</name>
        <dbReference type="ChEBI" id="CHEBI:29105"/>
        <label>1</label>
    </ligand>
</feature>
<organism evidence="9 10">
    <name type="scientific">Hibiscus syriacus</name>
    <name type="common">Rose of Sharon</name>
    <dbReference type="NCBI Taxonomy" id="106335"/>
    <lineage>
        <taxon>Eukaryota</taxon>
        <taxon>Viridiplantae</taxon>
        <taxon>Streptophyta</taxon>
        <taxon>Embryophyta</taxon>
        <taxon>Tracheophyta</taxon>
        <taxon>Spermatophyta</taxon>
        <taxon>Magnoliopsida</taxon>
        <taxon>eudicotyledons</taxon>
        <taxon>Gunneridae</taxon>
        <taxon>Pentapetalae</taxon>
        <taxon>rosids</taxon>
        <taxon>malvids</taxon>
        <taxon>Malvales</taxon>
        <taxon>Malvaceae</taxon>
        <taxon>Malvoideae</taxon>
        <taxon>Hibiscus</taxon>
    </lineage>
</organism>
<keyword evidence="5" id="KW-0106">Calcium</keyword>
<keyword evidence="2 5" id="KW-0479">Metal-binding</keyword>
<feature type="compositionally biased region" description="Polar residues" evidence="6">
    <location>
        <begin position="33"/>
        <end position="50"/>
    </location>
</feature>
<evidence type="ECO:0000313" key="10">
    <source>
        <dbReference type="Proteomes" id="UP000436088"/>
    </source>
</evidence>
<dbReference type="PRINTS" id="PR00138">
    <property type="entry name" value="MATRIXIN"/>
</dbReference>
<evidence type="ECO:0000256" key="4">
    <source>
        <dbReference type="ARBA" id="ARBA00022833"/>
    </source>
</evidence>
<keyword evidence="4 5" id="KW-0862">Zinc</keyword>
<dbReference type="GO" id="GO:0004222">
    <property type="term" value="F:metalloendopeptidase activity"/>
    <property type="evidence" value="ECO:0007669"/>
    <property type="project" value="InterPro"/>
</dbReference>
<evidence type="ECO:0000259" key="8">
    <source>
        <dbReference type="SMART" id="SM00235"/>
    </source>
</evidence>
<evidence type="ECO:0000256" key="6">
    <source>
        <dbReference type="SAM" id="MobiDB-lite"/>
    </source>
</evidence>
<evidence type="ECO:0000256" key="1">
    <source>
        <dbReference type="ARBA" id="ARBA00022670"/>
    </source>
</evidence>
<dbReference type="InterPro" id="IPR001818">
    <property type="entry name" value="Pept_M10_metallopeptidase"/>
</dbReference>
<name>A0A6A2XUF2_HIBSY</name>
<dbReference type="PANTHER" id="PTHR10201:SF213">
    <property type="entry name" value="METALLOENDOPROTEINASE 2-MMP-LIKE"/>
    <property type="match status" value="1"/>
</dbReference>
<evidence type="ECO:0000256" key="2">
    <source>
        <dbReference type="ARBA" id="ARBA00022723"/>
    </source>
</evidence>
<dbReference type="SUPFAM" id="SSF55486">
    <property type="entry name" value="Metalloproteases ('zincins'), catalytic domain"/>
    <property type="match status" value="1"/>
</dbReference>
<gene>
    <name evidence="9" type="ORF">F3Y22_tig00116984pilonHSYRG00188</name>
</gene>
<feature type="binding site" evidence="5">
    <location>
        <position position="125"/>
    </location>
    <ligand>
        <name>Ca(2+)</name>
        <dbReference type="ChEBI" id="CHEBI:29108"/>
        <label>3</label>
    </ligand>
</feature>
<keyword evidence="3" id="KW-0378">Hydrolase</keyword>
<dbReference type="InterPro" id="IPR024079">
    <property type="entry name" value="MetalloPept_cat_dom_sf"/>
</dbReference>
<feature type="chain" id="PRO_5025423577" description="Peptidase metallopeptidase domain-containing protein" evidence="7">
    <location>
        <begin position="27"/>
        <end position="221"/>
    </location>
</feature>
<accession>A0A6A2XUF2</accession>
<dbReference type="InterPro" id="IPR006026">
    <property type="entry name" value="Peptidase_Metallo"/>
</dbReference>
<feature type="domain" description="Peptidase metallopeptidase" evidence="8">
    <location>
        <begin position="58"/>
        <end position="211"/>
    </location>
</feature>
<dbReference type="GO" id="GO:0031012">
    <property type="term" value="C:extracellular matrix"/>
    <property type="evidence" value="ECO:0007669"/>
    <property type="project" value="InterPro"/>
</dbReference>
<feature type="binding site" evidence="5">
    <location>
        <position position="141"/>
    </location>
    <ligand>
        <name>Ca(2+)</name>
        <dbReference type="ChEBI" id="CHEBI:29108"/>
        <label>2</label>
    </ligand>
</feature>
<feature type="binding site" evidence="5">
    <location>
        <position position="184"/>
    </location>
    <ligand>
        <name>Zn(2+)</name>
        <dbReference type="ChEBI" id="CHEBI:29105"/>
        <label>2</label>
        <note>catalytic</note>
    </ligand>
</feature>
<dbReference type="EMBL" id="VEPZ02001756">
    <property type="protein sequence ID" value="KAE8657674.1"/>
    <property type="molecule type" value="Genomic_DNA"/>
</dbReference>
<reference evidence="9" key="1">
    <citation type="submission" date="2019-09" db="EMBL/GenBank/DDBJ databases">
        <title>Draft genome information of white flower Hibiscus syriacus.</title>
        <authorList>
            <person name="Kim Y.-M."/>
        </authorList>
    </citation>
    <scope>NUCLEOTIDE SEQUENCE [LARGE SCALE GENOMIC DNA]</scope>
    <source>
        <strain evidence="9">YM2019G1</strain>
    </source>
</reference>
<dbReference type="SMART" id="SM00235">
    <property type="entry name" value="ZnMc"/>
    <property type="match status" value="1"/>
</dbReference>
<evidence type="ECO:0000256" key="5">
    <source>
        <dbReference type="PIRSR" id="PIRSR621190-2"/>
    </source>
</evidence>